<evidence type="ECO:0000313" key="2">
    <source>
        <dbReference type="EMBL" id="WPB85762.1"/>
    </source>
</evidence>
<reference evidence="2 3" key="1">
    <citation type="submission" date="2023-11" db="EMBL/GenBank/DDBJ databases">
        <title>Arctic aerobic anoxygenic photoheterotroph Sediminicoccus rosea KRV36 adapts its photosynthesis to long days of polar summer.</title>
        <authorList>
            <person name="Tomasch J."/>
            <person name="Kopejtka K."/>
            <person name="Bily T."/>
            <person name="Gardiner A.T."/>
            <person name="Gardian Z."/>
            <person name="Shivaramu S."/>
            <person name="Koblizek M."/>
            <person name="Engelhardt F."/>
            <person name="Kaftan D."/>
        </authorList>
    </citation>
    <scope>NUCLEOTIDE SEQUENCE [LARGE SCALE GENOMIC DNA]</scope>
    <source>
        <strain evidence="2 3">R-30</strain>
    </source>
</reference>
<keyword evidence="1" id="KW-1133">Transmembrane helix</keyword>
<evidence type="ECO:0000313" key="3">
    <source>
        <dbReference type="Proteomes" id="UP001305521"/>
    </source>
</evidence>
<sequence>MSQSYAAIRRQRQQPEQPSALSYWGTGLACLAFLVFVFWLAGLKF</sequence>
<keyword evidence="1" id="KW-0472">Membrane</keyword>
<dbReference type="EMBL" id="CP137852">
    <property type="protein sequence ID" value="WPB85762.1"/>
    <property type="molecule type" value="Genomic_DNA"/>
</dbReference>
<evidence type="ECO:0000256" key="1">
    <source>
        <dbReference type="SAM" id="Phobius"/>
    </source>
</evidence>
<keyword evidence="1" id="KW-0812">Transmembrane</keyword>
<gene>
    <name evidence="2" type="ORF">R9Z33_02555</name>
</gene>
<dbReference type="RefSeq" id="WP_318649741.1">
    <property type="nucleotide sequence ID" value="NZ_CP137852.1"/>
</dbReference>
<keyword evidence="3" id="KW-1185">Reference proteome</keyword>
<proteinExistence type="predicted"/>
<protein>
    <submittedName>
        <fullName evidence="2">Uncharacterized protein</fullName>
    </submittedName>
</protein>
<dbReference type="Proteomes" id="UP001305521">
    <property type="component" value="Chromosome"/>
</dbReference>
<organism evidence="2 3">
    <name type="scientific">Sediminicoccus rosea</name>
    <dbReference type="NCBI Taxonomy" id="1225128"/>
    <lineage>
        <taxon>Bacteria</taxon>
        <taxon>Pseudomonadati</taxon>
        <taxon>Pseudomonadota</taxon>
        <taxon>Alphaproteobacteria</taxon>
        <taxon>Acetobacterales</taxon>
        <taxon>Roseomonadaceae</taxon>
        <taxon>Sediminicoccus</taxon>
    </lineage>
</organism>
<accession>A0ABZ0PJW9</accession>
<feature type="transmembrane region" description="Helical" evidence="1">
    <location>
        <begin position="21"/>
        <end position="41"/>
    </location>
</feature>
<name>A0ABZ0PJW9_9PROT</name>